<evidence type="ECO:0000313" key="2">
    <source>
        <dbReference type="EMBL" id="EGJ50838.1"/>
    </source>
</evidence>
<accession>F3YZ82</accession>
<dbReference type="KEGG" id="daf:Desaf_2516"/>
<dbReference type="SMART" id="SM01040">
    <property type="entry name" value="Bro-N"/>
    <property type="match status" value="1"/>
</dbReference>
<dbReference type="HOGENOM" id="CLU_1072537_0_0_7"/>
<dbReference type="PROSITE" id="PS51750">
    <property type="entry name" value="BRO_N"/>
    <property type="match status" value="1"/>
</dbReference>
<proteinExistence type="predicted"/>
<dbReference type="InterPro" id="IPR003497">
    <property type="entry name" value="BRO_N_domain"/>
</dbReference>
<dbReference type="AlphaFoldDB" id="F3YZ82"/>
<organism evidence="2 3">
    <name type="scientific">Desulfocurvibacter africanus subsp. africanus str. Walvis Bay</name>
    <dbReference type="NCBI Taxonomy" id="690850"/>
    <lineage>
        <taxon>Bacteria</taxon>
        <taxon>Pseudomonadati</taxon>
        <taxon>Thermodesulfobacteriota</taxon>
        <taxon>Desulfovibrionia</taxon>
        <taxon>Desulfovibrionales</taxon>
        <taxon>Desulfovibrionaceae</taxon>
        <taxon>Desulfocurvibacter</taxon>
    </lineage>
</organism>
<sequence>MDTQGNPWFVAVDVCRILDLGNPTETIRRLEEDEVNTAEVIDAIGRKQATNIISESGLYALIFTSRKDEARRFRKWVTGEVLPALRREGRYALPGRSPALPSKPATLRLKQTVKATLLSCAVQMVKMRDGHSEEVLPEFERLCAAVAGPDNQAAPSPTADALTLLFLERCCHLGPHFSESKNALYDAYCLLCSTETETPLSRELFFRDLRRACGGLRDVRPRVGRERPKRLRGVGLRRNEIESRHERQ</sequence>
<dbReference type="PANTHER" id="PTHR36180:SF2">
    <property type="entry name" value="BRO FAMILY PROTEIN"/>
    <property type="match status" value="1"/>
</dbReference>
<name>F3YZ82_DESAF</name>
<evidence type="ECO:0000313" key="3">
    <source>
        <dbReference type="Proteomes" id="UP000007844"/>
    </source>
</evidence>
<dbReference type="PANTHER" id="PTHR36180">
    <property type="entry name" value="DNA-BINDING PROTEIN-RELATED-RELATED"/>
    <property type="match status" value="1"/>
</dbReference>
<dbReference type="EMBL" id="CP003221">
    <property type="protein sequence ID" value="EGJ50838.1"/>
    <property type="molecule type" value="Genomic_DNA"/>
</dbReference>
<dbReference type="STRING" id="690850.Desaf_2516"/>
<keyword evidence="3" id="KW-1185">Reference proteome</keyword>
<feature type="domain" description="Bro-N" evidence="1">
    <location>
        <begin position="1"/>
        <end position="89"/>
    </location>
</feature>
<dbReference type="Proteomes" id="UP000007844">
    <property type="component" value="Chromosome"/>
</dbReference>
<reference evidence="2 3" key="1">
    <citation type="journal article" date="2011" name="J. Bacteriol.">
        <title>Genome sequence of the mercury-methylating and pleomorphic Desulfovibrio africanus Strain Walvis Bay.</title>
        <authorList>
            <person name="Brown S.D."/>
            <person name="Wall J.D."/>
            <person name="Kucken A.M."/>
            <person name="Gilmour C.C."/>
            <person name="Podar M."/>
            <person name="Brandt C.C."/>
            <person name="Teshima H."/>
            <person name="Detter J.C."/>
            <person name="Han C.S."/>
            <person name="Land M.L."/>
            <person name="Lucas S."/>
            <person name="Han J."/>
            <person name="Pennacchio L."/>
            <person name="Nolan M."/>
            <person name="Pitluck S."/>
            <person name="Woyke T."/>
            <person name="Goodwin L."/>
            <person name="Palumbo A.V."/>
            <person name="Elias D.A."/>
        </authorList>
    </citation>
    <scope>NUCLEOTIDE SEQUENCE [LARGE SCALE GENOMIC DNA]</scope>
    <source>
        <strain evidence="2 3">Walvis Bay</strain>
    </source>
</reference>
<gene>
    <name evidence="2" type="ORF">Desaf_2516</name>
</gene>
<dbReference type="eggNOG" id="COG3617">
    <property type="taxonomic scope" value="Bacteria"/>
</dbReference>
<dbReference type="Pfam" id="PF02498">
    <property type="entry name" value="Bro-N"/>
    <property type="match status" value="1"/>
</dbReference>
<dbReference type="RefSeq" id="WP_014260533.1">
    <property type="nucleotide sequence ID" value="NC_016629.1"/>
</dbReference>
<protein>
    <submittedName>
        <fullName evidence="2">Prophage antirepressor</fullName>
    </submittedName>
</protein>
<evidence type="ECO:0000259" key="1">
    <source>
        <dbReference type="PROSITE" id="PS51750"/>
    </source>
</evidence>